<keyword evidence="3" id="KW-1185">Reference proteome</keyword>
<evidence type="ECO:0000313" key="3">
    <source>
        <dbReference type="Proteomes" id="UP000289738"/>
    </source>
</evidence>
<proteinExistence type="predicted"/>
<reference evidence="2 3" key="1">
    <citation type="submission" date="2019-01" db="EMBL/GenBank/DDBJ databases">
        <title>Sequencing of cultivated peanut Arachis hypogaea provides insights into genome evolution and oil improvement.</title>
        <authorList>
            <person name="Chen X."/>
        </authorList>
    </citation>
    <scope>NUCLEOTIDE SEQUENCE [LARGE SCALE GENOMIC DNA]</scope>
    <source>
        <strain evidence="3">cv. Fuhuasheng</strain>
        <tissue evidence="2">Leaves</tissue>
    </source>
</reference>
<sequence length="135" mass="15789">MTPKKKRATPKKKTVTPAKEKVNNDDGLSPKTKKKNNKRYVGRTRRYILDRDEAVNGLRQGKPEFYEFDDVTSYGEVDFEVGEMFDTVAQFKQPLKDMFVFEGKELEYIKNKKHRVGAKCVEEGYSWLILTSWNN</sequence>
<feature type="compositionally biased region" description="Basic residues" evidence="1">
    <location>
        <begin position="1"/>
        <end position="14"/>
    </location>
</feature>
<accession>A0A445CEQ3</accession>
<name>A0A445CEQ3_ARAHY</name>
<comment type="caution">
    <text evidence="2">The sequence shown here is derived from an EMBL/GenBank/DDBJ whole genome shotgun (WGS) entry which is preliminary data.</text>
</comment>
<dbReference type="AlphaFoldDB" id="A0A445CEQ3"/>
<dbReference type="Proteomes" id="UP000289738">
    <property type="component" value="Chromosome A07"/>
</dbReference>
<evidence type="ECO:0000313" key="2">
    <source>
        <dbReference type="EMBL" id="RYR49333.1"/>
    </source>
</evidence>
<protein>
    <submittedName>
        <fullName evidence="2">Uncharacterized protein</fullName>
    </submittedName>
</protein>
<feature type="region of interest" description="Disordered" evidence="1">
    <location>
        <begin position="1"/>
        <end position="39"/>
    </location>
</feature>
<gene>
    <name evidence="2" type="ORF">Ahy_A07g035798</name>
</gene>
<evidence type="ECO:0000256" key="1">
    <source>
        <dbReference type="SAM" id="MobiDB-lite"/>
    </source>
</evidence>
<organism evidence="2 3">
    <name type="scientific">Arachis hypogaea</name>
    <name type="common">Peanut</name>
    <dbReference type="NCBI Taxonomy" id="3818"/>
    <lineage>
        <taxon>Eukaryota</taxon>
        <taxon>Viridiplantae</taxon>
        <taxon>Streptophyta</taxon>
        <taxon>Embryophyta</taxon>
        <taxon>Tracheophyta</taxon>
        <taxon>Spermatophyta</taxon>
        <taxon>Magnoliopsida</taxon>
        <taxon>eudicotyledons</taxon>
        <taxon>Gunneridae</taxon>
        <taxon>Pentapetalae</taxon>
        <taxon>rosids</taxon>
        <taxon>fabids</taxon>
        <taxon>Fabales</taxon>
        <taxon>Fabaceae</taxon>
        <taxon>Papilionoideae</taxon>
        <taxon>50 kb inversion clade</taxon>
        <taxon>dalbergioids sensu lato</taxon>
        <taxon>Dalbergieae</taxon>
        <taxon>Pterocarpus clade</taxon>
        <taxon>Arachis</taxon>
    </lineage>
</organism>
<dbReference type="EMBL" id="SDMP01000007">
    <property type="protein sequence ID" value="RYR49333.1"/>
    <property type="molecule type" value="Genomic_DNA"/>
</dbReference>